<dbReference type="RefSeq" id="WP_135225278.1">
    <property type="nucleotide sequence ID" value="NZ_CP132508.1"/>
</dbReference>
<dbReference type="Gene3D" id="1.20.1260.10">
    <property type="match status" value="1"/>
</dbReference>
<dbReference type="EMBL" id="CP132508">
    <property type="protein sequence ID" value="WPD19931.1"/>
    <property type="molecule type" value="Genomic_DNA"/>
</dbReference>
<sequence>MLSQKELLNLPELLNAHAALIERAEAEQAMAQDDRLRQILERHGQVYRRHYGQLQWLLDRARGQGSPQLPQGDYRASGDGRTGGAPAAPDLTQGFQAFEPYRPAPAPGRRVGDRALALGCLEMNKHACLTATWTALEAAHPEVRRTLLDIARDHAEMAFELFQYLQERNWYAVPAAPAAMARQVAQGFPGGYAGAPAPGGTVPAVPGGGR</sequence>
<dbReference type="Proteomes" id="UP001304683">
    <property type="component" value="Chromosome"/>
</dbReference>
<protein>
    <submittedName>
        <fullName evidence="2">Spore coat protein</fullName>
    </submittedName>
</protein>
<dbReference type="InterPro" id="IPR012347">
    <property type="entry name" value="Ferritin-like"/>
</dbReference>
<dbReference type="InterPro" id="IPR012851">
    <property type="entry name" value="Spore_coat_CotF-like"/>
</dbReference>
<feature type="region of interest" description="Disordered" evidence="1">
    <location>
        <begin position="65"/>
        <end position="91"/>
    </location>
</feature>
<keyword evidence="3" id="KW-1185">Reference proteome</keyword>
<evidence type="ECO:0000313" key="3">
    <source>
        <dbReference type="Proteomes" id="UP001304683"/>
    </source>
</evidence>
<reference evidence="2 3" key="1">
    <citation type="submission" date="2023-08" db="EMBL/GenBank/DDBJ databases">
        <title>Genome sequence of Thermaerobacter compostii strain Ins1, a spore-forming filamentous bacterium isolated from a deep geothermal reservoir.</title>
        <authorList>
            <person name="Bregnard D."/>
            <person name="Gonzalez D."/>
            <person name="Junier P."/>
        </authorList>
    </citation>
    <scope>NUCLEOTIDE SEQUENCE [LARGE SCALE GENOMIC DNA]</scope>
    <source>
        <strain evidence="2 3">Ins1</strain>
    </source>
</reference>
<evidence type="ECO:0000256" key="1">
    <source>
        <dbReference type="SAM" id="MobiDB-lite"/>
    </source>
</evidence>
<keyword evidence="2" id="KW-0946">Virion</keyword>
<dbReference type="Pfam" id="PF07875">
    <property type="entry name" value="Coat_F"/>
    <property type="match status" value="1"/>
</dbReference>
<organism evidence="2 3">
    <name type="scientific">Thermaerobacter composti</name>
    <dbReference type="NCBI Taxonomy" id="554949"/>
    <lineage>
        <taxon>Bacteria</taxon>
        <taxon>Bacillati</taxon>
        <taxon>Bacillota</taxon>
        <taxon>Clostridia</taxon>
        <taxon>Eubacteriales</taxon>
        <taxon>Clostridiales Family XVII. Incertae Sedis</taxon>
        <taxon>Thermaerobacter</taxon>
    </lineage>
</organism>
<keyword evidence="2" id="KW-0167">Capsid protein</keyword>
<name>A0ABZ0QR02_9FIRM</name>
<proteinExistence type="predicted"/>
<evidence type="ECO:0000313" key="2">
    <source>
        <dbReference type="EMBL" id="WPD19931.1"/>
    </source>
</evidence>
<gene>
    <name evidence="2" type="ORF">Q5761_04595</name>
</gene>
<accession>A0ABZ0QR02</accession>